<dbReference type="Gene3D" id="3.40.1010.10">
    <property type="entry name" value="Cobalt-precorrin-4 Transmethylase, Domain 1"/>
    <property type="match status" value="1"/>
</dbReference>
<evidence type="ECO:0000256" key="5">
    <source>
        <dbReference type="ARBA" id="ARBA00022691"/>
    </source>
</evidence>
<comment type="similarity">
    <text evidence="6">Belongs to the methyltransferase superfamily. RsmI family.</text>
</comment>
<dbReference type="GO" id="GO:0005737">
    <property type="term" value="C:cytoplasm"/>
    <property type="evidence" value="ECO:0007669"/>
    <property type="project" value="UniProtKB-SubCell"/>
</dbReference>
<dbReference type="InterPro" id="IPR000878">
    <property type="entry name" value="4pyrrol_Mease"/>
</dbReference>
<comment type="catalytic activity">
    <reaction evidence="6">
        <text>cytidine(1402) in 16S rRNA + S-adenosyl-L-methionine = 2'-O-methylcytidine(1402) in 16S rRNA + S-adenosyl-L-homocysteine + H(+)</text>
        <dbReference type="Rhea" id="RHEA:42924"/>
        <dbReference type="Rhea" id="RHEA-COMP:10285"/>
        <dbReference type="Rhea" id="RHEA-COMP:10286"/>
        <dbReference type="ChEBI" id="CHEBI:15378"/>
        <dbReference type="ChEBI" id="CHEBI:57856"/>
        <dbReference type="ChEBI" id="CHEBI:59789"/>
        <dbReference type="ChEBI" id="CHEBI:74495"/>
        <dbReference type="ChEBI" id="CHEBI:82748"/>
        <dbReference type="EC" id="2.1.1.198"/>
    </reaction>
</comment>
<reference evidence="8 9" key="1">
    <citation type="journal article" date="2013" name="Genome Biol. Evol.">
        <title>Genome evolution and phylogenomic analysis of candidatus kinetoplastibacterium, the betaproteobacterial endosymbionts of strigomonas and angomonas.</title>
        <authorList>
            <person name="Alves J.M."/>
            <person name="Serrano M.G."/>
            <person name="Maia da Silva F."/>
            <person name="Voegtly L.J."/>
            <person name="Matveyev A.V."/>
            <person name="Teixeira M.M."/>
            <person name="Camargo E.P."/>
            <person name="Buck G.A."/>
        </authorList>
    </citation>
    <scope>NUCLEOTIDE SEQUENCE [LARGE SCALE GENOMIC DNA]</scope>
    <source>
        <strain evidence="8 9">TCC036E</strain>
    </source>
</reference>
<evidence type="ECO:0000259" key="7">
    <source>
        <dbReference type="Pfam" id="PF00590"/>
    </source>
</evidence>
<comment type="function">
    <text evidence="6">Catalyzes the 2'-O-methylation of the ribose of cytidine 1402 (C1402) in 16S rRNA.</text>
</comment>
<protein>
    <recommendedName>
        <fullName evidence="6">Ribosomal RNA small subunit methyltransferase I</fullName>
        <ecNumber evidence="6">2.1.1.198</ecNumber>
    </recommendedName>
    <alternativeName>
        <fullName evidence="6">16S rRNA 2'-O-ribose C1402 methyltransferase</fullName>
    </alternativeName>
    <alternativeName>
        <fullName evidence="6">rRNA (cytidine-2'-O-)-methyltransferase RsmI</fullName>
    </alternativeName>
</protein>
<dbReference type="CDD" id="cd11648">
    <property type="entry name" value="RsmI"/>
    <property type="match status" value="1"/>
</dbReference>
<dbReference type="AlphaFoldDB" id="M1M771"/>
<dbReference type="Gene3D" id="3.30.950.10">
    <property type="entry name" value="Methyltransferase, Cobalt-precorrin-4 Transmethylase, Domain 2"/>
    <property type="match status" value="1"/>
</dbReference>
<dbReference type="InterPro" id="IPR014777">
    <property type="entry name" value="4pyrrole_Mease_sub1"/>
</dbReference>
<keyword evidence="5 6" id="KW-0949">S-adenosyl-L-methionine</keyword>
<dbReference type="PATRIC" id="fig|1208918.3.peg.636"/>
<gene>
    <name evidence="6" type="primary">rsmI</name>
    <name evidence="8" type="ORF">CDEE_0093</name>
</gene>
<dbReference type="eggNOG" id="COG0313">
    <property type="taxonomic scope" value="Bacteria"/>
</dbReference>
<evidence type="ECO:0000256" key="2">
    <source>
        <dbReference type="ARBA" id="ARBA00022552"/>
    </source>
</evidence>
<keyword evidence="1 6" id="KW-0963">Cytoplasm</keyword>
<evidence type="ECO:0000256" key="1">
    <source>
        <dbReference type="ARBA" id="ARBA00022490"/>
    </source>
</evidence>
<dbReference type="EC" id="2.1.1.198" evidence="6"/>
<dbReference type="InterPro" id="IPR014776">
    <property type="entry name" value="4pyrrole_Mease_sub2"/>
</dbReference>
<dbReference type="InterPro" id="IPR018063">
    <property type="entry name" value="SAM_MeTrfase_RsmI_CS"/>
</dbReference>
<dbReference type="PIRSF" id="PIRSF005917">
    <property type="entry name" value="MTase_YraL"/>
    <property type="match status" value="1"/>
</dbReference>
<evidence type="ECO:0000256" key="4">
    <source>
        <dbReference type="ARBA" id="ARBA00022679"/>
    </source>
</evidence>
<dbReference type="InterPro" id="IPR008189">
    <property type="entry name" value="rRNA_ssu_MeTfrase_I"/>
</dbReference>
<sequence>MLSEKKYSDVYVSKIVNSLDNISLQSWPRSVLYIVATPIGNLGDITLRALFCLNIMDLIAVEDTRVSNILFNFYGIKKTLISAHKYSEKEVAVKICKELSSGNRVALVSDAGSPVISDPGSTVIEFVRNQGYKVVPIPGASAVTTALMGAGITNYENPGYFFAGFIPTKRIQRLSFFKKNKNLNIPLVMFDSPHRIVSSLNDLLDIFGPLRLVTIARELTKKFEEISTFQLQHYLEKFATKYDNKGEFVVIIHSSQDHNNNDELIGSFDDDILSLISDGLSLSDIIKVIAKTTGVSKSKLYEHSIKLVSKNV</sequence>
<dbReference type="NCBIfam" id="TIGR00096">
    <property type="entry name" value="16S rRNA (cytidine(1402)-2'-O)-methyltransferase"/>
    <property type="match status" value="1"/>
</dbReference>
<keyword evidence="3 6" id="KW-0489">Methyltransferase</keyword>
<dbReference type="EMBL" id="CP003804">
    <property type="protein sequence ID" value="AGF47935.1"/>
    <property type="molecule type" value="Genomic_DNA"/>
</dbReference>
<dbReference type="InterPro" id="IPR035996">
    <property type="entry name" value="4pyrrol_Methylase_sf"/>
</dbReference>
<dbReference type="PANTHER" id="PTHR46111">
    <property type="entry name" value="RIBOSOMAL RNA SMALL SUBUNIT METHYLTRANSFERASE I"/>
    <property type="match status" value="1"/>
</dbReference>
<keyword evidence="2 6" id="KW-0698">rRNA processing</keyword>
<dbReference type="PANTHER" id="PTHR46111:SF1">
    <property type="entry name" value="RIBOSOMAL RNA SMALL SUBUNIT METHYLTRANSFERASE I"/>
    <property type="match status" value="1"/>
</dbReference>
<keyword evidence="9" id="KW-1185">Reference proteome</keyword>
<dbReference type="RefSeq" id="WP_015238754.1">
    <property type="nucleotide sequence ID" value="NC_020283.1"/>
</dbReference>
<feature type="domain" description="Tetrapyrrole methylase" evidence="7">
    <location>
        <begin position="32"/>
        <end position="231"/>
    </location>
</feature>
<proteinExistence type="inferred from homology"/>
<evidence type="ECO:0000313" key="8">
    <source>
        <dbReference type="EMBL" id="AGF47935.1"/>
    </source>
</evidence>
<dbReference type="PROSITE" id="PS01296">
    <property type="entry name" value="RSMI"/>
    <property type="match status" value="1"/>
</dbReference>
<dbReference type="GO" id="GO:0070677">
    <property type="term" value="F:rRNA (cytosine-2'-O-)-methyltransferase activity"/>
    <property type="evidence" value="ECO:0007669"/>
    <property type="project" value="UniProtKB-UniRule"/>
</dbReference>
<dbReference type="HAMAP" id="MF_01877">
    <property type="entry name" value="16SrRNA_methyltr_I"/>
    <property type="match status" value="1"/>
</dbReference>
<accession>M1M771</accession>
<dbReference type="STRING" id="1208918.CDEE_0093"/>
<comment type="subcellular location">
    <subcellularLocation>
        <location evidence="6">Cytoplasm</location>
    </subcellularLocation>
</comment>
<dbReference type="KEGG" id="kct:CDEE_0093"/>
<organism evidence="8 9">
    <name type="scientific">Candidatus Kinetoplastidibacterium crithidiae TCC036E</name>
    <dbReference type="NCBI Taxonomy" id="1208918"/>
    <lineage>
        <taxon>Bacteria</taxon>
        <taxon>Pseudomonadati</taxon>
        <taxon>Pseudomonadota</taxon>
        <taxon>Betaproteobacteria</taxon>
        <taxon>Candidatus Kinetoplastidibacterium</taxon>
    </lineage>
</organism>
<name>M1M771_9PROT</name>
<dbReference type="Pfam" id="PF00590">
    <property type="entry name" value="TP_methylase"/>
    <property type="match status" value="1"/>
</dbReference>
<evidence type="ECO:0000256" key="6">
    <source>
        <dbReference type="HAMAP-Rule" id="MF_01877"/>
    </source>
</evidence>
<evidence type="ECO:0000256" key="3">
    <source>
        <dbReference type="ARBA" id="ARBA00022603"/>
    </source>
</evidence>
<dbReference type="Proteomes" id="UP000011686">
    <property type="component" value="Chromosome"/>
</dbReference>
<keyword evidence="4 6" id="KW-0808">Transferase</keyword>
<dbReference type="HOGENOM" id="CLU_044779_2_0_4"/>
<dbReference type="SUPFAM" id="SSF53790">
    <property type="entry name" value="Tetrapyrrole methylase"/>
    <property type="match status" value="1"/>
</dbReference>
<evidence type="ECO:0000313" key="9">
    <source>
        <dbReference type="Proteomes" id="UP000011686"/>
    </source>
</evidence>